<evidence type="ECO:0000313" key="1">
    <source>
        <dbReference type="EMBL" id="AMX00058.1"/>
    </source>
</evidence>
<reference evidence="1 2" key="1">
    <citation type="journal article" date="2016" name="Genome Announc.">
        <title>Whole-Genome Sequence of Rummeliibacillus stabekisii Strain PP9 Isolated from Antarctic Soil.</title>
        <authorList>
            <person name="da Mota F.F."/>
            <person name="Vollu R.E."/>
            <person name="Jurelevicius D."/>
            <person name="Seldin L."/>
        </authorList>
    </citation>
    <scope>NUCLEOTIDE SEQUENCE [LARGE SCALE GENOMIC DNA]</scope>
    <source>
        <strain evidence="1 2">PP9</strain>
    </source>
</reference>
<gene>
    <name evidence="1" type="ORF">ATY39_11870</name>
</gene>
<accession>A0A143HE85</accession>
<dbReference type="OrthoDB" id="1953555at2"/>
<dbReference type="KEGG" id="rst:ATY39_11870"/>
<organism evidence="1 2">
    <name type="scientific">Rummeliibacillus stabekisii</name>
    <dbReference type="NCBI Taxonomy" id="241244"/>
    <lineage>
        <taxon>Bacteria</taxon>
        <taxon>Bacillati</taxon>
        <taxon>Bacillota</taxon>
        <taxon>Bacilli</taxon>
        <taxon>Bacillales</taxon>
        <taxon>Caryophanaceae</taxon>
        <taxon>Rummeliibacillus</taxon>
    </lineage>
</organism>
<protein>
    <submittedName>
        <fullName evidence="1">Uncharacterized protein</fullName>
    </submittedName>
</protein>
<name>A0A143HE85_9BACL</name>
<dbReference type="AlphaFoldDB" id="A0A143HE85"/>
<dbReference type="Proteomes" id="UP000076021">
    <property type="component" value="Chromosome"/>
</dbReference>
<proteinExistence type="predicted"/>
<sequence>METYPDELDFISLFCVDAKTTNNHLPYHYRESFYEFTIHELQYKVTLFPSVDEFSMKVKNVSIGATIFESSYKTVSEIEILKDTKHEAAFRLFLHEDSDRFCMVIDIAIKPYFSVMIREDFT</sequence>
<keyword evidence="2" id="KW-1185">Reference proteome</keyword>
<reference evidence="2" key="2">
    <citation type="submission" date="2016-03" db="EMBL/GenBank/DDBJ databases">
        <authorList>
            <person name="Ploux O."/>
        </authorList>
    </citation>
    <scope>NUCLEOTIDE SEQUENCE [LARGE SCALE GENOMIC DNA]</scope>
    <source>
        <strain evidence="2">PP9</strain>
    </source>
</reference>
<dbReference type="RefSeq" id="WP_066790045.1">
    <property type="nucleotide sequence ID" value="NZ_CP014806.1"/>
</dbReference>
<dbReference type="EMBL" id="CP014806">
    <property type="protein sequence ID" value="AMX00058.1"/>
    <property type="molecule type" value="Genomic_DNA"/>
</dbReference>
<evidence type="ECO:0000313" key="2">
    <source>
        <dbReference type="Proteomes" id="UP000076021"/>
    </source>
</evidence>